<gene>
    <name evidence="1" type="ORF">X975_16570</name>
</gene>
<organism evidence="1 2">
    <name type="scientific">Stegodyphus mimosarum</name>
    <name type="common">African social velvet spider</name>
    <dbReference type="NCBI Taxonomy" id="407821"/>
    <lineage>
        <taxon>Eukaryota</taxon>
        <taxon>Metazoa</taxon>
        <taxon>Ecdysozoa</taxon>
        <taxon>Arthropoda</taxon>
        <taxon>Chelicerata</taxon>
        <taxon>Arachnida</taxon>
        <taxon>Araneae</taxon>
        <taxon>Araneomorphae</taxon>
        <taxon>Entelegynae</taxon>
        <taxon>Eresoidea</taxon>
        <taxon>Eresidae</taxon>
        <taxon>Stegodyphus</taxon>
    </lineage>
</organism>
<name>A0A087SX72_STEMI</name>
<proteinExistence type="predicted"/>
<dbReference type="Proteomes" id="UP000054359">
    <property type="component" value="Unassembled WGS sequence"/>
</dbReference>
<sequence>MPFTCKEFPRMFLATSHHQGQITVAHTILYSSRMHPPPPPDHCINDTANSAK</sequence>
<reference evidence="1 2" key="1">
    <citation type="submission" date="2013-11" db="EMBL/GenBank/DDBJ databases">
        <title>Genome sequencing of Stegodyphus mimosarum.</title>
        <authorList>
            <person name="Bechsgaard J."/>
        </authorList>
    </citation>
    <scope>NUCLEOTIDE SEQUENCE [LARGE SCALE GENOMIC DNA]</scope>
</reference>
<evidence type="ECO:0000313" key="1">
    <source>
        <dbReference type="EMBL" id="KFM57461.1"/>
    </source>
</evidence>
<keyword evidence="2" id="KW-1185">Reference proteome</keyword>
<dbReference type="EMBL" id="KK112369">
    <property type="protein sequence ID" value="KFM57461.1"/>
    <property type="molecule type" value="Genomic_DNA"/>
</dbReference>
<dbReference type="AlphaFoldDB" id="A0A087SX72"/>
<evidence type="ECO:0000313" key="2">
    <source>
        <dbReference type="Proteomes" id="UP000054359"/>
    </source>
</evidence>
<protein>
    <submittedName>
        <fullName evidence="1">Uncharacterized protein</fullName>
    </submittedName>
</protein>
<accession>A0A087SX72</accession>
<feature type="non-terminal residue" evidence="1">
    <location>
        <position position="52"/>
    </location>
</feature>